<comment type="caution">
    <text evidence="2">The sequence shown here is derived from an EMBL/GenBank/DDBJ whole genome shotgun (WGS) entry which is preliminary data.</text>
</comment>
<keyword evidence="1" id="KW-0812">Transmembrane</keyword>
<dbReference type="Proteomes" id="UP001194714">
    <property type="component" value="Unassembled WGS sequence"/>
</dbReference>
<reference evidence="2 3" key="1">
    <citation type="submission" date="2020-01" db="EMBL/GenBank/DDBJ databases">
        <title>Draft genome sequence of Cand. Neptunochlamydia vexilliferae K9.</title>
        <authorList>
            <person name="Schulz F."/>
            <person name="Koestlbacher S."/>
            <person name="Wascher F."/>
            <person name="Pizzetti I."/>
            <person name="Horn M."/>
        </authorList>
    </citation>
    <scope>NUCLEOTIDE SEQUENCE [LARGE SCALE GENOMIC DNA]</scope>
    <source>
        <strain evidence="2 3">K9</strain>
    </source>
</reference>
<evidence type="ECO:0000256" key="1">
    <source>
        <dbReference type="SAM" id="Phobius"/>
    </source>
</evidence>
<evidence type="ECO:0000313" key="2">
    <source>
        <dbReference type="EMBL" id="MBF5060210.1"/>
    </source>
</evidence>
<dbReference type="SUPFAM" id="SSF103473">
    <property type="entry name" value="MFS general substrate transporter"/>
    <property type="match status" value="1"/>
</dbReference>
<keyword evidence="3" id="KW-1185">Reference proteome</keyword>
<accession>A0ABS0B1X6</accession>
<protein>
    <submittedName>
        <fullName evidence="2">Uncharacterized protein</fullName>
    </submittedName>
</protein>
<evidence type="ECO:0000313" key="3">
    <source>
        <dbReference type="Proteomes" id="UP001194714"/>
    </source>
</evidence>
<keyword evidence="1" id="KW-0472">Membrane</keyword>
<organism evidence="2 3">
    <name type="scientific">Candidatus Neptunichlamydia vexilliferae</name>
    <dbReference type="NCBI Taxonomy" id="1651774"/>
    <lineage>
        <taxon>Bacteria</taxon>
        <taxon>Pseudomonadati</taxon>
        <taxon>Chlamydiota</taxon>
        <taxon>Chlamydiia</taxon>
        <taxon>Parachlamydiales</taxon>
        <taxon>Simkaniaceae</taxon>
        <taxon>Candidatus Neptunichlamydia</taxon>
    </lineage>
</organism>
<proteinExistence type="predicted"/>
<gene>
    <name evidence="2" type="ORF">NEPTK9_001741</name>
</gene>
<dbReference type="EMBL" id="JAAEJV010000093">
    <property type="protein sequence ID" value="MBF5060210.1"/>
    <property type="molecule type" value="Genomic_DNA"/>
</dbReference>
<feature type="transmembrane region" description="Helical" evidence="1">
    <location>
        <begin position="98"/>
        <end position="117"/>
    </location>
</feature>
<keyword evidence="1" id="KW-1133">Transmembrane helix</keyword>
<feature type="transmembrane region" description="Helical" evidence="1">
    <location>
        <begin position="66"/>
        <end position="86"/>
    </location>
</feature>
<dbReference type="InterPro" id="IPR036259">
    <property type="entry name" value="MFS_trans_sf"/>
</dbReference>
<feature type="transmembrane region" description="Helical" evidence="1">
    <location>
        <begin position="33"/>
        <end position="54"/>
    </location>
</feature>
<name>A0ABS0B1X6_9BACT</name>
<sequence>MISTSSFFLLNQRPSLGSPLVKLVVYLLKLEILLWVSSLFIGIFGNSAWSAILTSFSEAVDSSSQGWALGITGAIVALSFMLTGFSPNLIPHFGVMPLIGFGGICTLVGASILFYYCPLYTTIFHDSSPPP</sequence>